<dbReference type="Gene3D" id="3.30.70.270">
    <property type="match status" value="1"/>
</dbReference>
<dbReference type="InterPro" id="IPR029787">
    <property type="entry name" value="Nucleotide_cyclase"/>
</dbReference>
<name>A0A1S1V7J3_9FIRM</name>
<dbReference type="OrthoDB" id="1706775at2"/>
<accession>A0A1S1V7J3</accession>
<feature type="transmembrane region" description="Helical" evidence="1">
    <location>
        <begin position="6"/>
        <end position="27"/>
    </location>
</feature>
<dbReference type="Pfam" id="PF16927">
    <property type="entry name" value="HisKA_7TM"/>
    <property type="match status" value="1"/>
</dbReference>
<reference evidence="3 4" key="1">
    <citation type="submission" date="2016-09" db="EMBL/GenBank/DDBJ databases">
        <title>Genome sequence of Eubacterium angustum.</title>
        <authorList>
            <person name="Poehlein A."/>
            <person name="Daniel R."/>
        </authorList>
    </citation>
    <scope>NUCLEOTIDE SEQUENCE [LARGE SCALE GENOMIC DNA]</scope>
    <source>
        <strain evidence="3 4">DSM 1989</strain>
    </source>
</reference>
<sequence length="377" mass="43690">MPDRFAMGIHVNMLALAVLALIALNIRRRPDREDYVQKTYWAMVMANTVMILIDIAVDTLNGRDGEALRSLHIGVETAEYALIPLVGMIWTTYVEQRIDRYGKISKMKLALIAAPFAINFAIVIMNLGRGFMFSIDEMNVYSRGEFFWINVVISYIYLVYSFVRIVKNRDSIRRSDYRSLLIFPLLPFLGGILQSLFYGVTLIWTSTAFSLLIVFVNVQNDQLNRDHLTGLYNRRQLDGYLTRHISSAERERLLGGVMIDVDGFKDINDKYGHVEGDKALEYIGEILIRSFRREDFVARYAGDEFMVLSKVEDYGDLERIVGRLKESMDSFNKSNYLPYRISVSVGYDILDKDIYKTSEEFVKHVDKLMYEQKRRIT</sequence>
<evidence type="ECO:0000313" key="3">
    <source>
        <dbReference type="EMBL" id="OHW61689.1"/>
    </source>
</evidence>
<dbReference type="STRING" id="39480.EUAN_18680"/>
<dbReference type="Pfam" id="PF00990">
    <property type="entry name" value="GGDEF"/>
    <property type="match status" value="1"/>
</dbReference>
<feature type="transmembrane region" description="Helical" evidence="1">
    <location>
        <begin position="107"/>
        <end position="127"/>
    </location>
</feature>
<dbReference type="InterPro" id="IPR000160">
    <property type="entry name" value="GGDEF_dom"/>
</dbReference>
<keyword evidence="1" id="KW-1133">Transmembrane helix</keyword>
<dbReference type="SMART" id="SM00267">
    <property type="entry name" value="GGDEF"/>
    <property type="match status" value="1"/>
</dbReference>
<organism evidence="3 4">
    <name type="scientific">Andreesenia angusta</name>
    <dbReference type="NCBI Taxonomy" id="39480"/>
    <lineage>
        <taxon>Bacteria</taxon>
        <taxon>Bacillati</taxon>
        <taxon>Bacillota</taxon>
        <taxon>Tissierellia</taxon>
        <taxon>Tissierellales</taxon>
        <taxon>Gottschalkiaceae</taxon>
        <taxon>Andreesenia</taxon>
    </lineage>
</organism>
<dbReference type="PANTHER" id="PTHR45138">
    <property type="entry name" value="REGULATORY COMPONENTS OF SENSORY TRANSDUCTION SYSTEM"/>
    <property type="match status" value="1"/>
</dbReference>
<feature type="domain" description="GGDEF" evidence="2">
    <location>
        <begin position="252"/>
        <end position="377"/>
    </location>
</feature>
<dbReference type="InterPro" id="IPR043128">
    <property type="entry name" value="Rev_trsase/Diguanyl_cyclase"/>
</dbReference>
<keyword evidence="1" id="KW-0472">Membrane</keyword>
<dbReference type="NCBIfam" id="TIGR00254">
    <property type="entry name" value="GGDEF"/>
    <property type="match status" value="1"/>
</dbReference>
<feature type="transmembrane region" description="Helical" evidence="1">
    <location>
        <begin position="147"/>
        <end position="166"/>
    </location>
</feature>
<feature type="transmembrane region" description="Helical" evidence="1">
    <location>
        <begin position="39"/>
        <end position="57"/>
    </location>
</feature>
<dbReference type="RefSeq" id="WP_084655873.1">
    <property type="nucleotide sequence ID" value="NZ_MKIE01000008.1"/>
</dbReference>
<dbReference type="EC" id="2.7.7.65" evidence="3"/>
<evidence type="ECO:0000259" key="2">
    <source>
        <dbReference type="PROSITE" id="PS50887"/>
    </source>
</evidence>
<evidence type="ECO:0000313" key="4">
    <source>
        <dbReference type="Proteomes" id="UP000180254"/>
    </source>
</evidence>
<proteinExistence type="predicted"/>
<gene>
    <name evidence="3" type="primary">ycdT_1</name>
    <name evidence="3" type="ORF">EUAN_18680</name>
</gene>
<feature type="transmembrane region" description="Helical" evidence="1">
    <location>
        <begin position="77"/>
        <end position="95"/>
    </location>
</feature>
<dbReference type="Proteomes" id="UP000180254">
    <property type="component" value="Unassembled WGS sequence"/>
</dbReference>
<keyword evidence="1" id="KW-0812">Transmembrane</keyword>
<evidence type="ECO:0000256" key="1">
    <source>
        <dbReference type="SAM" id="Phobius"/>
    </source>
</evidence>
<dbReference type="AlphaFoldDB" id="A0A1S1V7J3"/>
<dbReference type="CDD" id="cd01949">
    <property type="entry name" value="GGDEF"/>
    <property type="match status" value="1"/>
</dbReference>
<dbReference type="PROSITE" id="PS50887">
    <property type="entry name" value="GGDEF"/>
    <property type="match status" value="1"/>
</dbReference>
<keyword evidence="3" id="KW-0548">Nucleotidyltransferase</keyword>
<dbReference type="PANTHER" id="PTHR45138:SF9">
    <property type="entry name" value="DIGUANYLATE CYCLASE DGCM-RELATED"/>
    <property type="match status" value="1"/>
</dbReference>
<dbReference type="EMBL" id="MKIE01000008">
    <property type="protein sequence ID" value="OHW61689.1"/>
    <property type="molecule type" value="Genomic_DNA"/>
</dbReference>
<keyword evidence="4" id="KW-1185">Reference proteome</keyword>
<keyword evidence="3" id="KW-0808">Transferase</keyword>
<dbReference type="GO" id="GO:0052621">
    <property type="term" value="F:diguanylate cyclase activity"/>
    <property type="evidence" value="ECO:0007669"/>
    <property type="project" value="UniProtKB-EC"/>
</dbReference>
<dbReference type="SUPFAM" id="SSF55073">
    <property type="entry name" value="Nucleotide cyclase"/>
    <property type="match status" value="1"/>
</dbReference>
<protein>
    <submittedName>
        <fullName evidence="3">Putative diguanylate cyclase YcdT</fullName>
        <ecNumber evidence="3">2.7.7.65</ecNumber>
    </submittedName>
</protein>
<dbReference type="InterPro" id="IPR050469">
    <property type="entry name" value="Diguanylate_Cyclase"/>
</dbReference>
<comment type="caution">
    <text evidence="3">The sequence shown here is derived from an EMBL/GenBank/DDBJ whole genome shotgun (WGS) entry which is preliminary data.</text>
</comment>
<feature type="transmembrane region" description="Helical" evidence="1">
    <location>
        <begin position="178"/>
        <end position="196"/>
    </location>
</feature>
<dbReference type="InterPro" id="IPR031621">
    <property type="entry name" value="HisKA_7TM"/>
</dbReference>